<protein>
    <submittedName>
        <fullName evidence="7">Uncharacterized protein</fullName>
    </submittedName>
</protein>
<dbReference type="SUPFAM" id="SSF46785">
    <property type="entry name" value="Winged helix' DNA-binding domain"/>
    <property type="match status" value="1"/>
</dbReference>
<feature type="domain" description="O-methyltransferase C-terminal" evidence="5">
    <location>
        <begin position="220"/>
        <end position="358"/>
    </location>
</feature>
<dbReference type="OrthoDB" id="2410195at2759"/>
<sequence>MDAALAQIKHLAAVGGESARRQLIDTLHDLAYSLEDPNDTVHRYGYLHLQTAAVKTGFDLGLFKYMVEANGPVTVDQIATKTGAEPAFLTRFLSYLASVGAIKETAKDQFTANNVTKNLAEDVTVAGVSHCFETIGPQYQTMPAFLKKTAYKNPTNEVQTVFQDTWNTTDHAFAWYKDRPENLRHFNDYMAFRREPKLSWLTVYPVEQETKGWDGERPVYINIGGGIGHQCAQFKDKHPNVPGRVILQDLPHSIEKALPTPGVENMVHNFFEPQPIKGAKFYFTRGVLHNHPDHKVRILLENTKSAMAPDSIMLLDEMVLPETGVNSYAAAMDITMMSAMAGMERSEAQWKALLESVGLKLVKTYKYNPTSYEAVMDVRLQ</sequence>
<dbReference type="Gene3D" id="1.10.10.10">
    <property type="entry name" value="Winged helix-like DNA-binding domain superfamily/Winged helix DNA-binding domain"/>
    <property type="match status" value="1"/>
</dbReference>
<evidence type="ECO:0000256" key="2">
    <source>
        <dbReference type="ARBA" id="ARBA00022679"/>
    </source>
</evidence>
<dbReference type="InterPro" id="IPR036388">
    <property type="entry name" value="WH-like_DNA-bd_sf"/>
</dbReference>
<dbReference type="EMBL" id="KL648097">
    <property type="protein sequence ID" value="KEY72034.1"/>
    <property type="molecule type" value="Genomic_DNA"/>
</dbReference>
<evidence type="ECO:0000313" key="8">
    <source>
        <dbReference type="Proteomes" id="UP000028045"/>
    </source>
</evidence>
<evidence type="ECO:0000256" key="3">
    <source>
        <dbReference type="ARBA" id="ARBA00022691"/>
    </source>
</evidence>
<dbReference type="GO" id="GO:0032259">
    <property type="term" value="P:methylation"/>
    <property type="evidence" value="ECO:0007669"/>
    <property type="project" value="UniProtKB-KW"/>
</dbReference>
<proteinExistence type="predicted"/>
<dbReference type="PIRSF" id="PIRSF005739">
    <property type="entry name" value="O-mtase"/>
    <property type="match status" value="1"/>
</dbReference>
<dbReference type="HOGENOM" id="CLU_005533_5_0_1"/>
<dbReference type="PANTHER" id="PTHR43712:SF2">
    <property type="entry name" value="O-METHYLTRANSFERASE CICE"/>
    <property type="match status" value="1"/>
</dbReference>
<accession>A0A084B3A5</accession>
<dbReference type="InterPro" id="IPR036390">
    <property type="entry name" value="WH_DNA-bd_sf"/>
</dbReference>
<gene>
    <name evidence="7" type="ORF">S7711_00053</name>
</gene>
<dbReference type="InterPro" id="IPR029063">
    <property type="entry name" value="SAM-dependent_MTases_sf"/>
</dbReference>
<keyword evidence="1" id="KW-0489">Methyltransferase</keyword>
<dbReference type="InterPro" id="IPR012967">
    <property type="entry name" value="COMT_dimerisation"/>
</dbReference>
<dbReference type="PANTHER" id="PTHR43712">
    <property type="entry name" value="PUTATIVE (AFU_ORTHOLOGUE AFUA_4G14580)-RELATED"/>
    <property type="match status" value="1"/>
</dbReference>
<organism evidence="7 8">
    <name type="scientific">Stachybotrys chartarum (strain CBS 109288 / IBT 7711)</name>
    <name type="common">Toxic black mold</name>
    <name type="synonym">Stilbospora chartarum</name>
    <dbReference type="NCBI Taxonomy" id="1280523"/>
    <lineage>
        <taxon>Eukaryota</taxon>
        <taxon>Fungi</taxon>
        <taxon>Dikarya</taxon>
        <taxon>Ascomycota</taxon>
        <taxon>Pezizomycotina</taxon>
        <taxon>Sordariomycetes</taxon>
        <taxon>Hypocreomycetidae</taxon>
        <taxon>Hypocreales</taxon>
        <taxon>Stachybotryaceae</taxon>
        <taxon>Stachybotrys</taxon>
    </lineage>
</organism>
<dbReference type="InterPro" id="IPR016461">
    <property type="entry name" value="COMT-like"/>
</dbReference>
<dbReference type="PROSITE" id="PS51683">
    <property type="entry name" value="SAM_OMT_II"/>
    <property type="match status" value="1"/>
</dbReference>
<dbReference type="Pfam" id="PF00891">
    <property type="entry name" value="Methyltransf_2"/>
    <property type="match status" value="1"/>
</dbReference>
<reference evidence="7 8" key="1">
    <citation type="journal article" date="2014" name="BMC Genomics">
        <title>Comparative genome sequencing reveals chemotype-specific gene clusters in the toxigenic black mold Stachybotrys.</title>
        <authorList>
            <person name="Semeiks J."/>
            <person name="Borek D."/>
            <person name="Otwinowski Z."/>
            <person name="Grishin N.V."/>
        </authorList>
    </citation>
    <scope>NUCLEOTIDE SEQUENCE [LARGE SCALE GENOMIC DNA]</scope>
    <source>
        <strain evidence="8">CBS 109288 / IBT 7711</strain>
    </source>
</reference>
<evidence type="ECO:0000313" key="7">
    <source>
        <dbReference type="EMBL" id="KEY72034.1"/>
    </source>
</evidence>
<dbReference type="Proteomes" id="UP000028045">
    <property type="component" value="Unassembled WGS sequence"/>
</dbReference>
<feature type="active site" description="Proton acceptor" evidence="4">
    <location>
        <position position="289"/>
    </location>
</feature>
<dbReference type="AlphaFoldDB" id="A0A084B3A5"/>
<evidence type="ECO:0000259" key="6">
    <source>
        <dbReference type="Pfam" id="PF08100"/>
    </source>
</evidence>
<dbReference type="InterPro" id="IPR001077">
    <property type="entry name" value="COMT_C"/>
</dbReference>
<evidence type="ECO:0000259" key="5">
    <source>
        <dbReference type="Pfam" id="PF00891"/>
    </source>
</evidence>
<keyword evidence="2" id="KW-0808">Transferase</keyword>
<dbReference type="Gene3D" id="3.40.50.150">
    <property type="entry name" value="Vaccinia Virus protein VP39"/>
    <property type="match status" value="1"/>
</dbReference>
<name>A0A084B3A5_STACB</name>
<evidence type="ECO:0000256" key="1">
    <source>
        <dbReference type="ARBA" id="ARBA00022603"/>
    </source>
</evidence>
<dbReference type="Pfam" id="PF08100">
    <property type="entry name" value="Dimerisation"/>
    <property type="match status" value="1"/>
</dbReference>
<dbReference type="GO" id="GO:0008171">
    <property type="term" value="F:O-methyltransferase activity"/>
    <property type="evidence" value="ECO:0007669"/>
    <property type="project" value="InterPro"/>
</dbReference>
<dbReference type="SUPFAM" id="SSF53335">
    <property type="entry name" value="S-adenosyl-L-methionine-dependent methyltransferases"/>
    <property type="match status" value="1"/>
</dbReference>
<feature type="domain" description="O-methyltransferase dimerisation" evidence="6">
    <location>
        <begin position="51"/>
        <end position="112"/>
    </location>
</feature>
<evidence type="ECO:0000256" key="4">
    <source>
        <dbReference type="PIRSR" id="PIRSR005739-1"/>
    </source>
</evidence>
<keyword evidence="8" id="KW-1185">Reference proteome</keyword>
<dbReference type="GO" id="GO:0046983">
    <property type="term" value="F:protein dimerization activity"/>
    <property type="evidence" value="ECO:0007669"/>
    <property type="project" value="InterPro"/>
</dbReference>
<keyword evidence="3" id="KW-0949">S-adenosyl-L-methionine</keyword>